<keyword evidence="3" id="KW-1185">Reference proteome</keyword>
<gene>
    <name evidence="2" type="ORF">QWI33_22000</name>
</gene>
<accession>A0ABT7YUV3</accession>
<reference evidence="2" key="1">
    <citation type="submission" date="2023-06" db="EMBL/GenBank/DDBJ databases">
        <title>Gycomyces niveus sp.nov., a novel actinomycete isolated from soil in Shouguang.</title>
        <authorList>
            <person name="Yang X."/>
            <person name="Zhao J."/>
        </authorList>
    </citation>
    <scope>NUCLEOTIDE SEQUENCE</scope>
    <source>
        <strain evidence="2">NEAU C2</strain>
    </source>
</reference>
<dbReference type="PANTHER" id="PTHR35908:SF1">
    <property type="entry name" value="CONSERVED PROTEIN"/>
    <property type="match status" value="1"/>
</dbReference>
<comment type="caution">
    <text evidence="2">The sequence shown here is derived from an EMBL/GenBank/DDBJ whole genome shotgun (WGS) entry which is preliminary data.</text>
</comment>
<dbReference type="Pfam" id="PF18029">
    <property type="entry name" value="Glyoxalase_6"/>
    <property type="match status" value="1"/>
</dbReference>
<evidence type="ECO:0000313" key="2">
    <source>
        <dbReference type="EMBL" id="MDN3242409.1"/>
    </source>
</evidence>
<feature type="domain" description="Glyoxalase-like" evidence="1">
    <location>
        <begin position="8"/>
        <end position="120"/>
    </location>
</feature>
<name>A0ABT7YUV3_9ACTN</name>
<dbReference type="InterPro" id="IPR029068">
    <property type="entry name" value="Glyas_Bleomycin-R_OHBP_Dase"/>
</dbReference>
<protein>
    <submittedName>
        <fullName evidence="2">VOC family protein</fullName>
    </submittedName>
</protein>
<dbReference type="PANTHER" id="PTHR35908">
    <property type="entry name" value="HYPOTHETICAL FUSION PROTEIN"/>
    <property type="match status" value="1"/>
</dbReference>
<dbReference type="SUPFAM" id="SSF54593">
    <property type="entry name" value="Glyoxalase/Bleomycin resistance protein/Dihydroxybiphenyl dioxygenase"/>
    <property type="match status" value="1"/>
</dbReference>
<evidence type="ECO:0000313" key="3">
    <source>
        <dbReference type="Proteomes" id="UP001171902"/>
    </source>
</evidence>
<dbReference type="EMBL" id="JAUEMJ010000008">
    <property type="protein sequence ID" value="MDN3242409.1"/>
    <property type="molecule type" value="Genomic_DNA"/>
</dbReference>
<proteinExistence type="predicted"/>
<dbReference type="RefSeq" id="WP_289959065.1">
    <property type="nucleotide sequence ID" value="NZ_JAUEMJ010000008.1"/>
</dbReference>
<dbReference type="InterPro" id="IPR041581">
    <property type="entry name" value="Glyoxalase_6"/>
</dbReference>
<sequence>MEAKLECVALDCADPIGLAEFYRSILGGAVNRPDRRWAVNEDGATLHLESGLVFLFQRVEDYRPPQWPDPDHPKQFHLDFAVPDMDAAHAEVLSCGATYLDDRQGWRVYADPAGHPFCLVRDWWTSTGGPEPVE</sequence>
<dbReference type="Proteomes" id="UP001171902">
    <property type="component" value="Unassembled WGS sequence"/>
</dbReference>
<dbReference type="CDD" id="cd06587">
    <property type="entry name" value="VOC"/>
    <property type="match status" value="1"/>
</dbReference>
<organism evidence="2 3">
    <name type="scientific">Glycomyces tritici</name>
    <dbReference type="NCBI Taxonomy" id="2665176"/>
    <lineage>
        <taxon>Bacteria</taxon>
        <taxon>Bacillati</taxon>
        <taxon>Actinomycetota</taxon>
        <taxon>Actinomycetes</taxon>
        <taxon>Glycomycetales</taxon>
        <taxon>Glycomycetaceae</taxon>
        <taxon>Glycomyces</taxon>
    </lineage>
</organism>
<dbReference type="Gene3D" id="3.10.180.10">
    <property type="entry name" value="2,3-Dihydroxybiphenyl 1,2-Dioxygenase, domain 1"/>
    <property type="match status" value="1"/>
</dbReference>
<evidence type="ECO:0000259" key="1">
    <source>
        <dbReference type="Pfam" id="PF18029"/>
    </source>
</evidence>